<accession>A0A1D1VRX0</accession>
<dbReference type="InterPro" id="IPR012295">
    <property type="entry name" value="TBP_dom_sf"/>
</dbReference>
<reference evidence="5 6" key="1">
    <citation type="journal article" date="2016" name="Nat. Commun.">
        <title>Extremotolerant tardigrade genome and improved radiotolerance of human cultured cells by tardigrade-unique protein.</title>
        <authorList>
            <person name="Hashimoto T."/>
            <person name="Horikawa D.D."/>
            <person name="Saito Y."/>
            <person name="Kuwahara H."/>
            <person name="Kozuka-Hata H."/>
            <person name="Shin-I T."/>
            <person name="Minakuchi Y."/>
            <person name="Ohishi K."/>
            <person name="Motoyama A."/>
            <person name="Aizu T."/>
            <person name="Enomoto A."/>
            <person name="Kondo K."/>
            <person name="Tanaka S."/>
            <person name="Hara Y."/>
            <person name="Koshikawa S."/>
            <person name="Sagara H."/>
            <person name="Miura T."/>
            <person name="Yokobori S."/>
            <person name="Miyagawa K."/>
            <person name="Suzuki Y."/>
            <person name="Kubo T."/>
            <person name="Oyama M."/>
            <person name="Kohara Y."/>
            <person name="Fujiyama A."/>
            <person name="Arakawa K."/>
            <person name="Katayama T."/>
            <person name="Toyoda A."/>
            <person name="Kunieda T."/>
        </authorList>
    </citation>
    <scope>NUCLEOTIDE SEQUENCE [LARGE SCALE GENOMIC DNA]</scope>
    <source>
        <strain evidence="5 6">YOKOZUNA-1</strain>
    </source>
</reference>
<protein>
    <submittedName>
        <fullName evidence="5">Uncharacterized protein</fullName>
    </submittedName>
</protein>
<sequence length="467" mass="51470">MPRQKKISKRSKKDEDDEEGNVVSSVLFHIPPTFSFTASTPTKSKIVKKTGKRNKKDGPTTKLRRSTRRKDPHKFSHYVEQLHALPATKIGLGMIVKALNERLDDMIGTYGLEEGDLNDGVSLASLLETVNNLPEVKAAGPYGKVGMHVRKDTLDQLQEELNEDALNRAVLSETQPEPGEALADEGYGSMPVDGDVTLSNLELEAESAQETLEGLDRDLLGVNSQAALDKITKFVTKTIADNHPGKNAPPSASALVLPTQENPTSSLRSQAKAPSPFKFAFLSVVATYDAKCHVPLQDLHARLRCVDFDPTWFHSAALTFPKSECRVAIFENGKFVITGVTTIKMSLIAARNVLEIFKMCDYNPEINKRNFKAKNLTAMLDLGVNIDIAGFAEKYPANTYMDQDTFGAITHFPEKSPNLIQKGGLGLCMLIFATGRIVLVGGKTEKHMITVFRDKVMHILKPFAFGW</sequence>
<feature type="region of interest" description="Disordered" evidence="4">
    <location>
        <begin position="1"/>
        <end position="21"/>
    </location>
</feature>
<dbReference type="Proteomes" id="UP000186922">
    <property type="component" value="Unassembled WGS sequence"/>
</dbReference>
<comment type="similarity">
    <text evidence="1">Belongs to the TBP family.</text>
</comment>
<dbReference type="GO" id="GO:0006352">
    <property type="term" value="P:DNA-templated transcription initiation"/>
    <property type="evidence" value="ECO:0007669"/>
    <property type="project" value="InterPro"/>
</dbReference>
<gene>
    <name evidence="5" type="primary">RvY_12366</name>
    <name evidence="5" type="synonym">RvY_12366.1</name>
    <name evidence="5" type="ORF">RvY_12366-1</name>
</gene>
<proteinExistence type="inferred from homology"/>
<dbReference type="Gene3D" id="3.30.310.10">
    <property type="entry name" value="TATA-Binding Protein"/>
    <property type="match status" value="2"/>
</dbReference>
<evidence type="ECO:0000313" key="5">
    <source>
        <dbReference type="EMBL" id="GAV01694.1"/>
    </source>
</evidence>
<dbReference type="STRING" id="947166.A0A1D1VRX0"/>
<dbReference type="PRINTS" id="PR00686">
    <property type="entry name" value="TIFACTORIID"/>
</dbReference>
<evidence type="ECO:0000313" key="6">
    <source>
        <dbReference type="Proteomes" id="UP000186922"/>
    </source>
</evidence>
<keyword evidence="6" id="KW-1185">Reference proteome</keyword>
<dbReference type="AlphaFoldDB" id="A0A1D1VRX0"/>
<comment type="caution">
    <text evidence="5">The sequence shown here is derived from an EMBL/GenBank/DDBJ whole genome shotgun (WGS) entry which is preliminary data.</text>
</comment>
<name>A0A1D1VRX0_RAMVA</name>
<evidence type="ECO:0000256" key="3">
    <source>
        <dbReference type="ARBA" id="ARBA00023163"/>
    </source>
</evidence>
<dbReference type="OrthoDB" id="10059890at2759"/>
<dbReference type="GO" id="GO:0003677">
    <property type="term" value="F:DNA binding"/>
    <property type="evidence" value="ECO:0007669"/>
    <property type="project" value="UniProtKB-KW"/>
</dbReference>
<feature type="compositionally biased region" description="Basic residues" evidence="4">
    <location>
        <begin position="45"/>
        <end position="55"/>
    </location>
</feature>
<keyword evidence="3" id="KW-0804">Transcription</keyword>
<evidence type="ECO:0000256" key="4">
    <source>
        <dbReference type="SAM" id="MobiDB-lite"/>
    </source>
</evidence>
<dbReference type="InterPro" id="IPR000814">
    <property type="entry name" value="TBP"/>
</dbReference>
<evidence type="ECO:0000256" key="2">
    <source>
        <dbReference type="ARBA" id="ARBA00023125"/>
    </source>
</evidence>
<evidence type="ECO:0000256" key="1">
    <source>
        <dbReference type="ARBA" id="ARBA00005560"/>
    </source>
</evidence>
<feature type="compositionally biased region" description="Basic residues" evidence="4">
    <location>
        <begin position="1"/>
        <end position="11"/>
    </location>
</feature>
<feature type="compositionally biased region" description="Basic residues" evidence="4">
    <location>
        <begin position="62"/>
        <end position="72"/>
    </location>
</feature>
<dbReference type="PANTHER" id="PTHR10126">
    <property type="entry name" value="TATA-BOX BINDING PROTEIN"/>
    <property type="match status" value="1"/>
</dbReference>
<dbReference type="SUPFAM" id="SSF55945">
    <property type="entry name" value="TATA-box binding protein-like"/>
    <property type="match status" value="2"/>
</dbReference>
<feature type="region of interest" description="Disordered" evidence="4">
    <location>
        <begin position="39"/>
        <end position="72"/>
    </location>
</feature>
<dbReference type="EMBL" id="BDGG01000007">
    <property type="protein sequence ID" value="GAV01694.1"/>
    <property type="molecule type" value="Genomic_DNA"/>
</dbReference>
<dbReference type="Pfam" id="PF00352">
    <property type="entry name" value="TBP"/>
    <property type="match status" value="2"/>
</dbReference>
<keyword evidence="2" id="KW-0238">DNA-binding</keyword>
<organism evidence="5 6">
    <name type="scientific">Ramazzottius varieornatus</name>
    <name type="common">Water bear</name>
    <name type="synonym">Tardigrade</name>
    <dbReference type="NCBI Taxonomy" id="947166"/>
    <lineage>
        <taxon>Eukaryota</taxon>
        <taxon>Metazoa</taxon>
        <taxon>Ecdysozoa</taxon>
        <taxon>Tardigrada</taxon>
        <taxon>Eutardigrada</taxon>
        <taxon>Parachela</taxon>
        <taxon>Hypsibioidea</taxon>
        <taxon>Ramazzottiidae</taxon>
        <taxon>Ramazzottius</taxon>
    </lineage>
</organism>